<keyword evidence="2" id="KW-1185">Reference proteome</keyword>
<dbReference type="Proteomes" id="UP000095767">
    <property type="component" value="Unassembled WGS sequence"/>
</dbReference>
<organism evidence="1 2">
    <name type="scientific">Dichanthelium oligosanthes</name>
    <dbReference type="NCBI Taxonomy" id="888268"/>
    <lineage>
        <taxon>Eukaryota</taxon>
        <taxon>Viridiplantae</taxon>
        <taxon>Streptophyta</taxon>
        <taxon>Embryophyta</taxon>
        <taxon>Tracheophyta</taxon>
        <taxon>Spermatophyta</taxon>
        <taxon>Magnoliopsida</taxon>
        <taxon>Liliopsida</taxon>
        <taxon>Poales</taxon>
        <taxon>Poaceae</taxon>
        <taxon>PACMAD clade</taxon>
        <taxon>Panicoideae</taxon>
        <taxon>Panicodae</taxon>
        <taxon>Paniceae</taxon>
        <taxon>Dichantheliinae</taxon>
        <taxon>Dichanthelium</taxon>
    </lineage>
</organism>
<evidence type="ECO:0000313" key="2">
    <source>
        <dbReference type="Proteomes" id="UP000095767"/>
    </source>
</evidence>
<sequence length="110" mass="11716">LLPSPVSSSRSNATVTDEIALLLFKSTLCTPTALWTHGTRPATSVAGREFPVVTGTRRGSSRCACAPSTCRDASRRPWATCRSSGSWTSATIGTYISIEIALYLCVTSFI</sequence>
<gene>
    <name evidence="1" type="ORF">BAE44_0021256</name>
</gene>
<reference evidence="1 2" key="1">
    <citation type="submission" date="2016-09" db="EMBL/GenBank/DDBJ databases">
        <title>The draft genome of Dichanthelium oligosanthes: A C3 panicoid grass species.</title>
        <authorList>
            <person name="Studer A.J."/>
            <person name="Schnable J.C."/>
            <person name="Brutnell T.P."/>
        </authorList>
    </citation>
    <scope>NUCLEOTIDE SEQUENCE [LARGE SCALE GENOMIC DNA]</scope>
    <source>
        <strain evidence="2">cv. Kellogg 1175</strain>
        <tissue evidence="1">Leaf</tissue>
    </source>
</reference>
<evidence type="ECO:0000313" key="1">
    <source>
        <dbReference type="EMBL" id="OEL17725.1"/>
    </source>
</evidence>
<comment type="caution">
    <text evidence="1">The sequence shown here is derived from an EMBL/GenBank/DDBJ whole genome shotgun (WGS) entry which is preliminary data.</text>
</comment>
<dbReference type="AlphaFoldDB" id="A0A1E5UY52"/>
<feature type="non-terminal residue" evidence="1">
    <location>
        <position position="1"/>
    </location>
</feature>
<protein>
    <submittedName>
        <fullName evidence="1">Uncharacterized protein</fullName>
    </submittedName>
</protein>
<dbReference type="EMBL" id="LWDX02058927">
    <property type="protein sequence ID" value="OEL17725.1"/>
    <property type="molecule type" value="Genomic_DNA"/>
</dbReference>
<accession>A0A1E5UY52</accession>
<proteinExistence type="predicted"/>
<name>A0A1E5UY52_9POAL</name>